<dbReference type="Pfam" id="PF00097">
    <property type="entry name" value="zf-C3HC4"/>
    <property type="match status" value="1"/>
</dbReference>
<evidence type="ECO:0000256" key="32">
    <source>
        <dbReference type="PROSITE-ProRule" id="PRU00175"/>
    </source>
</evidence>
<evidence type="ECO:0000256" key="17">
    <source>
        <dbReference type="ARBA" id="ARBA00022832"/>
    </source>
</evidence>
<keyword evidence="7" id="KW-0963">Cytoplasm</keyword>
<organism evidence="36 37">
    <name type="scientific">Bos mutus</name>
    <name type="common">wild yak</name>
    <dbReference type="NCBI Taxonomy" id="72004"/>
    <lineage>
        <taxon>Eukaryota</taxon>
        <taxon>Metazoa</taxon>
        <taxon>Chordata</taxon>
        <taxon>Craniata</taxon>
        <taxon>Vertebrata</taxon>
        <taxon>Euteleostomi</taxon>
        <taxon>Mammalia</taxon>
        <taxon>Eutheria</taxon>
        <taxon>Laurasiatheria</taxon>
        <taxon>Artiodactyla</taxon>
        <taxon>Ruminantia</taxon>
        <taxon>Pecora</taxon>
        <taxon>Bovidae</taxon>
        <taxon>Bovinae</taxon>
        <taxon>Bos</taxon>
    </lineage>
</organism>
<keyword evidence="37" id="KW-1185">Reference proteome</keyword>
<comment type="catalytic activity">
    <reaction evidence="1">
        <text>S-ubiquitinyl-[E2 ubiquitin-conjugating enzyme]-L-cysteine + [acceptor protein]-L-lysine = [E2 ubiquitin-conjugating enzyme]-L-cysteine + N(6)-ubiquitinyl-[acceptor protein]-L-lysine.</text>
        <dbReference type="EC" id="2.3.2.27"/>
    </reaction>
</comment>
<dbReference type="InterPro" id="IPR001841">
    <property type="entry name" value="Znf_RING"/>
</dbReference>
<feature type="compositionally biased region" description="Acidic residues" evidence="33">
    <location>
        <begin position="1520"/>
        <end position="1544"/>
    </location>
</feature>
<dbReference type="PROSITE" id="PS50089">
    <property type="entry name" value="ZF_RING_2"/>
    <property type="match status" value="1"/>
</dbReference>
<feature type="compositionally biased region" description="Basic and acidic residues" evidence="33">
    <location>
        <begin position="1750"/>
        <end position="1766"/>
    </location>
</feature>
<dbReference type="InterPro" id="IPR001357">
    <property type="entry name" value="BRCT_dom"/>
</dbReference>
<evidence type="ECO:0000256" key="15">
    <source>
        <dbReference type="ARBA" id="ARBA00022771"/>
    </source>
</evidence>
<evidence type="ECO:0000256" key="9">
    <source>
        <dbReference type="ARBA" id="ARBA00022516"/>
    </source>
</evidence>
<keyword evidence="11" id="KW-0808">Transferase</keyword>
<evidence type="ECO:0000256" key="4">
    <source>
        <dbReference type="ARBA" id="ARBA00004496"/>
    </source>
</evidence>
<protein>
    <recommendedName>
        <fullName evidence="5">RING-type E3 ubiquitin transferase</fullName>
        <ecNumber evidence="5">2.3.2.27</ecNumber>
    </recommendedName>
    <alternativeName>
        <fullName evidence="31">RING-type E3 ubiquitin transferase BRCA1</fullName>
    </alternativeName>
</protein>
<feature type="region of interest" description="Disordered" evidence="33">
    <location>
        <begin position="1067"/>
        <end position="1097"/>
    </location>
</feature>
<feature type="domain" description="BRCT" evidence="35">
    <location>
        <begin position="1826"/>
        <end position="1913"/>
    </location>
</feature>
<keyword evidence="14" id="KW-0227">DNA damage</keyword>
<evidence type="ECO:0000256" key="3">
    <source>
        <dbReference type="ARBA" id="ARBA00004286"/>
    </source>
</evidence>
<dbReference type="PROSITE" id="PS50172">
    <property type="entry name" value="BRCT"/>
    <property type="match status" value="2"/>
</dbReference>
<feature type="region of interest" description="Disordered" evidence="33">
    <location>
        <begin position="1746"/>
        <end position="1773"/>
    </location>
</feature>
<feature type="region of interest" description="Disordered" evidence="33">
    <location>
        <begin position="1502"/>
        <end position="1573"/>
    </location>
</feature>
<keyword evidence="17" id="KW-0276">Fatty acid metabolism</keyword>
<proteinExistence type="predicted"/>
<feature type="compositionally biased region" description="Polar residues" evidence="33">
    <location>
        <begin position="1554"/>
        <end position="1573"/>
    </location>
</feature>
<dbReference type="PROSITE" id="PS00518">
    <property type="entry name" value="ZF_RING_1"/>
    <property type="match status" value="1"/>
</dbReference>
<keyword evidence="22" id="KW-0443">Lipid metabolism</keyword>
<evidence type="ECO:0000256" key="21">
    <source>
        <dbReference type="ARBA" id="ARBA00023015"/>
    </source>
</evidence>
<dbReference type="CDD" id="cd17721">
    <property type="entry name" value="BRCT_BRCA1_rpt2"/>
    <property type="match status" value="1"/>
</dbReference>
<evidence type="ECO:0000256" key="28">
    <source>
        <dbReference type="ARBA" id="ARBA00023204"/>
    </source>
</evidence>
<dbReference type="FunFam" id="3.40.50.10190:FF:000006">
    <property type="entry name" value="Breast cancer type 1 susceptibility protein homolog"/>
    <property type="match status" value="1"/>
</dbReference>
<dbReference type="InterPro" id="IPR018957">
    <property type="entry name" value="Znf_C3HC4_RING-type"/>
</dbReference>
<dbReference type="GO" id="GO:0031436">
    <property type="term" value="C:BRCA1-BARD1 complex"/>
    <property type="evidence" value="ECO:0007669"/>
    <property type="project" value="TreeGrafter"/>
</dbReference>
<dbReference type="Gene3D" id="3.40.50.10190">
    <property type="entry name" value="BRCT domain"/>
    <property type="match status" value="2"/>
</dbReference>
<dbReference type="FunFam" id="3.40.50.10190:FF:000025">
    <property type="entry name" value="Breast cancer type 1 susceptibility protein homolog"/>
    <property type="match status" value="1"/>
</dbReference>
<dbReference type="SMART" id="SM00184">
    <property type="entry name" value="RING"/>
    <property type="match status" value="1"/>
</dbReference>
<dbReference type="InterPro" id="IPR025994">
    <property type="entry name" value="BRCA1_serine_dom"/>
</dbReference>
<dbReference type="Pfam" id="PF00533">
    <property type="entry name" value="BRCT"/>
    <property type="match status" value="2"/>
</dbReference>
<evidence type="ECO:0000256" key="10">
    <source>
        <dbReference type="ARBA" id="ARBA00022553"/>
    </source>
</evidence>
<feature type="compositionally biased region" description="Basic and acidic residues" evidence="33">
    <location>
        <begin position="1073"/>
        <end position="1095"/>
    </location>
</feature>
<evidence type="ECO:0000256" key="13">
    <source>
        <dbReference type="ARBA" id="ARBA00022737"/>
    </source>
</evidence>
<keyword evidence="26" id="KW-0804">Transcription</keyword>
<keyword evidence="25" id="KW-0275">Fatty acid biosynthesis</keyword>
<evidence type="ECO:0000256" key="27">
    <source>
        <dbReference type="ARBA" id="ARBA00023172"/>
    </source>
</evidence>
<keyword evidence="27" id="KW-0233">DNA recombination</keyword>
<evidence type="ECO:0000256" key="20">
    <source>
        <dbReference type="ARBA" id="ARBA00022990"/>
    </source>
</evidence>
<keyword evidence="20" id="KW-0007">Acetylation</keyword>
<evidence type="ECO:0000313" key="37">
    <source>
        <dbReference type="Proteomes" id="UP000322234"/>
    </source>
</evidence>
<feature type="compositionally biased region" description="Basic and acidic residues" evidence="33">
    <location>
        <begin position="734"/>
        <end position="746"/>
    </location>
</feature>
<dbReference type="GO" id="GO:0043009">
    <property type="term" value="P:chordate embryonic development"/>
    <property type="evidence" value="ECO:0007669"/>
    <property type="project" value="TreeGrafter"/>
</dbReference>
<dbReference type="SUPFAM" id="SSF57850">
    <property type="entry name" value="RING/U-box"/>
    <property type="match status" value="1"/>
</dbReference>
<dbReference type="PIRSF" id="PIRSF001734">
    <property type="entry name" value="BRCA1"/>
    <property type="match status" value="1"/>
</dbReference>
<feature type="region of interest" description="Disordered" evidence="33">
    <location>
        <begin position="804"/>
        <end position="846"/>
    </location>
</feature>
<accession>A0A6B0S799</accession>
<dbReference type="EC" id="2.3.2.27" evidence="5"/>
<comment type="caution">
    <text evidence="36">The sequence shown here is derived from an EMBL/GenBank/DDBJ whole genome shotgun (WGS) entry which is preliminary data.</text>
</comment>
<evidence type="ECO:0000256" key="1">
    <source>
        <dbReference type="ARBA" id="ARBA00000900"/>
    </source>
</evidence>
<comment type="subcellular location">
    <subcellularLocation>
        <location evidence="3">Chromosome</location>
    </subcellularLocation>
    <subcellularLocation>
        <location evidence="4">Cytoplasm</location>
    </subcellularLocation>
    <subcellularLocation>
        <location evidence="2">Nucleus</location>
    </subcellularLocation>
</comment>
<dbReference type="Gene3D" id="3.30.40.10">
    <property type="entry name" value="Zinc/RING finger domain, C3HC4 (zinc finger)"/>
    <property type="match status" value="1"/>
</dbReference>
<feature type="region of interest" description="Disordered" evidence="33">
    <location>
        <begin position="1314"/>
        <end position="1334"/>
    </location>
</feature>
<evidence type="ECO:0000256" key="31">
    <source>
        <dbReference type="ARBA" id="ARBA00031556"/>
    </source>
</evidence>
<feature type="region of interest" description="Disordered" evidence="33">
    <location>
        <begin position="1636"/>
        <end position="1684"/>
    </location>
</feature>
<dbReference type="InterPro" id="IPR036420">
    <property type="entry name" value="BRCT_dom_sf"/>
</dbReference>
<keyword evidence="28" id="KW-0234">DNA repair</keyword>
<evidence type="ECO:0000256" key="8">
    <source>
        <dbReference type="ARBA" id="ARBA00022499"/>
    </source>
</evidence>
<keyword evidence="19" id="KW-0832">Ubl conjugation</keyword>
<feature type="region of interest" description="Disordered" evidence="33">
    <location>
        <begin position="1221"/>
        <end position="1255"/>
    </location>
</feature>
<feature type="domain" description="BRCT" evidence="35">
    <location>
        <begin position="1933"/>
        <end position="2032"/>
    </location>
</feature>
<evidence type="ECO:0000259" key="35">
    <source>
        <dbReference type="PROSITE" id="PS50172"/>
    </source>
</evidence>
<dbReference type="PANTHER" id="PTHR13763">
    <property type="entry name" value="BREAST CANCER TYPE 1 SUSCEPTIBILITY PROTEIN BRCA1"/>
    <property type="match status" value="1"/>
</dbReference>
<dbReference type="CDD" id="cd16498">
    <property type="entry name" value="RING-HC_BRCA1"/>
    <property type="match status" value="1"/>
</dbReference>
<dbReference type="PANTHER" id="PTHR13763:SF0">
    <property type="entry name" value="BREAST CANCER TYPE 1 SUSCEPTIBILITY PROTEIN"/>
    <property type="match status" value="1"/>
</dbReference>
<keyword evidence="18" id="KW-0862">Zinc</keyword>
<dbReference type="SMART" id="SM00292">
    <property type="entry name" value="BRCT"/>
    <property type="match status" value="2"/>
</dbReference>
<evidence type="ECO:0000256" key="26">
    <source>
        <dbReference type="ARBA" id="ARBA00023163"/>
    </source>
</evidence>
<evidence type="ECO:0000256" key="12">
    <source>
        <dbReference type="ARBA" id="ARBA00022723"/>
    </source>
</evidence>
<sequence length="2033" mass="226189">MADRDRAQSPGYLSFRQDDWFLPSVPQNYSPTDWSKISLRGRGKRSLTLTTITNTGHRGGTGSAQPWAGAPDDFPFPGKEWITNREPPRDSALSAPPFSYASGSCVLRGSRSRQPPVSVATVKRGNYGLVETETARFELSGPRTVRGLFQRTGPLGLGSPDLLFWVKGERTVGKGERPVGCSGAVNRCGESRGEVTPEGEQDGCYRAGGGRKVEPEKPKMLNLGKSSLEHEEMDLSADHVEEVQNVLNAMQKILECPICLELIREPVSTKCDHIFCKFCMLKLLNQKKGPSQCPLCKNDITKRSLQESTRFSQLVEELLKIIHAFELDTGLQCKYCITPVQFFEFNPFNKNPFIDFLFGGLWGIFLGSDSSEDTVNKASYFSVGDHELLEITPQGAKAKTNLNPAEKAACEFSEKDITNTEHHQLGIKDLITTQKHATETHPEKYQGISVSDFHVEPCGTDTHASSLQHENSSLLLTENRLNVEKAEFCNKSKQPVLVKSQQSRWAESKGTCKDRQIPSTEKKIVLNTDPLYRRKELRKQKPACPNSPGDSQDVPWVTLNNSIQKVNDWFSRSDEILTSDDSCDGGSESNNEVAGAVEIPNKVDGYSGSSEKINLMASDPHGTLIHERVHSKPVESNIEDKIFGKTYRRKSSLPNFSHIAEDLILGAFTVEPQITQEQPLTNKLKCKRRGTSGLQPEDFIKKVDLTIVPKTPEKMTEGTDQTEQKRHGMNITSDGHENKTKRDYVQKEQNANPAESLEKESVFRTEAEPISISISNMELELNIHSSKAPKNRLKRKSSTRKIPELELVVSRNPSLPNHTELPIDSSSSNEEMKKKHSSQMPVRQSQKLQLIGDKELTAGAKKNNKTYEQINKRLASDAFPELKLTNTPGYFTNCSSKPEEFVHPSLQREENLGTIQVSNSTKDPKDLILREGKALQIERSVESTNISLVPDTDYSTQDSISLLEAKTPEKAKTAPNPCVSLCTATKNPKELIHRDFKDTKNNTEGFQDLLGHDINYVIQETSREMEDSELDTQYLQNTFKASKRQTFALFSNPGNPQKECATVFAHSGSLRDQSPRDPLKCRQKEDSQGKSESKSQHVQAICTTVHFPVADQQDRTPGDDAKCSAKEVTRVCQSSQLRGHKTELVFANKQGVSEKPNLIPSLSPIKSSVKTICKKSPSEKFEEPVTSPEKTLGSESIIQSAVSTISQNNIQESTFKEVSSSNVNEVGSSTNEVGSSVNEVGSSGENIQAEPGRNREPKLRALLGLGLTQPEVYKQSLPVSNCHHPEIKRQGENEDMPQAVKADFSPCLISDNLKQPTGSRHASQVCSETPDNLLNDDEIKENSHFAESDIKERSAVFSESVQKEFRGSPGPFTHTHLAQGHQRGAGKLESEETVSSEDEELPCFQQLLFGKVTSTLSPSTGCNTVATEGLSKETEENLESLKSGLNDCSGQVTSAKVSQEHHLNEEARCSGSLFSSQCSAMEDLTTDTNTQDPFLMFERPSKQVYQSESEEVLSDKELVSDDEERETGLEEDSCQEEQSVDSDLGEAVSDHVSETSLSEDGVGLSSQSDILTTQQRDTMQDNLLKLQQEMAKLEAVLERHGSQPSHSSASLTADSRGPEHLLNLEQDTSERAILTSEKSRDYSRSQNPESLSADKFPVSLDSSTNKNKEPGMERSSPSKFQLSDNRWYMHSSRSLQDRNCPSQKEPINVADMEEQQLAKREAQDLMGSFLPRQDQEGTPYLKSGISLFSHEPESDPSEDRAAEPAHVHSMPPSASALKLSQFRVEETTKNPAAAHITNTTRCNLREESMSKEKPEVISSTERSKKRLSMVASGLTPKELMLVQKFARKHHVTLTNLITEETTHVIMKTDPEFVCERTLKYFLGIAGGKWVVSYFWVTQSIKERKMLDEHDFEVRGDVVNGRNHQGPKRARESRDKKIFKGLEICCYGPFTNMPTDQLEWMVQLCGASVVKEPSSFTPDQGTHPVVVVQPDAWTEDAGFHVIGQMCEAPVVTREWVLDSVALYQCQELDTYLVP</sequence>
<keyword evidence="21" id="KW-0805">Transcription regulation</keyword>
<dbReference type="GO" id="GO:0070013">
    <property type="term" value="C:intracellular organelle lumen"/>
    <property type="evidence" value="ECO:0007669"/>
    <property type="project" value="UniProtKB-ARBA"/>
</dbReference>
<evidence type="ECO:0000256" key="7">
    <source>
        <dbReference type="ARBA" id="ARBA00022490"/>
    </source>
</evidence>
<evidence type="ECO:0000256" key="14">
    <source>
        <dbReference type="ARBA" id="ARBA00022763"/>
    </source>
</evidence>
<keyword evidence="29" id="KW-0539">Nucleus</keyword>
<evidence type="ECO:0000256" key="19">
    <source>
        <dbReference type="ARBA" id="ARBA00022843"/>
    </source>
</evidence>
<keyword evidence="16" id="KW-0833">Ubl conjugation pathway</keyword>
<feature type="region of interest" description="Disordered" evidence="33">
    <location>
        <begin position="1596"/>
        <end position="1617"/>
    </location>
</feature>
<evidence type="ECO:0000256" key="6">
    <source>
        <dbReference type="ARBA" id="ARBA00022454"/>
    </source>
</evidence>
<dbReference type="InterPro" id="IPR031099">
    <property type="entry name" value="BRCA1-associated"/>
</dbReference>
<feature type="compositionally biased region" description="Basic and acidic residues" evidence="33">
    <location>
        <begin position="1805"/>
        <end position="1815"/>
    </location>
</feature>
<feature type="domain" description="RING-type" evidence="34">
    <location>
        <begin position="256"/>
        <end position="297"/>
    </location>
</feature>
<dbReference type="GO" id="GO:0007095">
    <property type="term" value="P:mitotic G2 DNA damage checkpoint signaling"/>
    <property type="evidence" value="ECO:0007669"/>
    <property type="project" value="TreeGrafter"/>
</dbReference>
<keyword evidence="15 32" id="KW-0863">Zinc-finger</keyword>
<dbReference type="EMBL" id="VBQZ03000217">
    <property type="protein sequence ID" value="MXQ98052.1"/>
    <property type="molecule type" value="Genomic_DNA"/>
</dbReference>
<dbReference type="InterPro" id="IPR013083">
    <property type="entry name" value="Znf_RING/FYVE/PHD"/>
</dbReference>
<dbReference type="GO" id="GO:0000724">
    <property type="term" value="P:double-strand break repair via homologous recombination"/>
    <property type="evidence" value="ECO:0007669"/>
    <property type="project" value="TreeGrafter"/>
</dbReference>
<feature type="region of interest" description="Disordered" evidence="33">
    <location>
        <begin position="714"/>
        <end position="763"/>
    </location>
</feature>
<dbReference type="InterPro" id="IPR011364">
    <property type="entry name" value="BRCA1"/>
</dbReference>
<evidence type="ECO:0000313" key="36">
    <source>
        <dbReference type="EMBL" id="MXQ98052.1"/>
    </source>
</evidence>
<dbReference type="GO" id="GO:0005737">
    <property type="term" value="C:cytoplasm"/>
    <property type="evidence" value="ECO:0007669"/>
    <property type="project" value="UniProtKB-SubCell"/>
</dbReference>
<dbReference type="GO" id="GO:0070531">
    <property type="term" value="C:BRCA1-A complex"/>
    <property type="evidence" value="ECO:0007669"/>
    <property type="project" value="TreeGrafter"/>
</dbReference>
<keyword evidence="12" id="KW-0479">Metal-binding</keyword>
<evidence type="ECO:0000256" key="33">
    <source>
        <dbReference type="SAM" id="MobiDB-lite"/>
    </source>
</evidence>
<feature type="compositionally biased region" description="Polar residues" evidence="33">
    <location>
        <begin position="1675"/>
        <end position="1684"/>
    </location>
</feature>
<evidence type="ECO:0000256" key="30">
    <source>
        <dbReference type="ARBA" id="ARBA00023306"/>
    </source>
</evidence>
<keyword evidence="24" id="KW-0010">Activator</keyword>
<evidence type="ECO:0000256" key="23">
    <source>
        <dbReference type="ARBA" id="ARBA00023125"/>
    </source>
</evidence>
<dbReference type="GO" id="GO:0003677">
    <property type="term" value="F:DNA binding"/>
    <property type="evidence" value="ECO:0007669"/>
    <property type="project" value="UniProtKB-KW"/>
</dbReference>
<dbReference type="SUPFAM" id="SSF52113">
    <property type="entry name" value="BRCT domain"/>
    <property type="match status" value="2"/>
</dbReference>
<dbReference type="CDD" id="cd17735">
    <property type="entry name" value="BRCT_BRCA1_rpt1"/>
    <property type="match status" value="1"/>
</dbReference>
<dbReference type="GO" id="GO:0061630">
    <property type="term" value="F:ubiquitin protein ligase activity"/>
    <property type="evidence" value="ECO:0007669"/>
    <property type="project" value="UniProtKB-EC"/>
</dbReference>
<dbReference type="Proteomes" id="UP000322234">
    <property type="component" value="Unassembled WGS sequence"/>
</dbReference>
<gene>
    <name evidence="36" type="ORF">E5288_WYG011726</name>
</gene>
<dbReference type="GO" id="GO:0008270">
    <property type="term" value="F:zinc ion binding"/>
    <property type="evidence" value="ECO:0007669"/>
    <property type="project" value="UniProtKB-KW"/>
</dbReference>
<dbReference type="GO" id="GO:0006633">
    <property type="term" value="P:fatty acid biosynthetic process"/>
    <property type="evidence" value="ECO:0007669"/>
    <property type="project" value="UniProtKB-KW"/>
</dbReference>
<evidence type="ECO:0000256" key="11">
    <source>
        <dbReference type="ARBA" id="ARBA00022679"/>
    </source>
</evidence>
<feature type="compositionally biased region" description="Polar residues" evidence="33">
    <location>
        <begin position="1602"/>
        <end position="1613"/>
    </location>
</feature>
<feature type="region of interest" description="Disordered" evidence="33">
    <location>
        <begin position="1805"/>
        <end position="1824"/>
    </location>
</feature>
<evidence type="ECO:0000259" key="34">
    <source>
        <dbReference type="PROSITE" id="PS50089"/>
    </source>
</evidence>
<feature type="compositionally biased region" description="Basic and acidic residues" evidence="33">
    <location>
        <begin position="714"/>
        <end position="726"/>
    </location>
</feature>
<dbReference type="InterPro" id="IPR017907">
    <property type="entry name" value="Znf_RING_CS"/>
</dbReference>
<evidence type="ECO:0000256" key="22">
    <source>
        <dbReference type="ARBA" id="ARBA00023098"/>
    </source>
</evidence>
<dbReference type="Pfam" id="PF12820">
    <property type="entry name" value="BRCT_assoc"/>
    <property type="match status" value="1"/>
</dbReference>
<keyword evidence="13" id="KW-0677">Repeat</keyword>
<evidence type="ECO:0000256" key="2">
    <source>
        <dbReference type="ARBA" id="ARBA00004123"/>
    </source>
</evidence>
<feature type="compositionally biased region" description="Low complexity" evidence="33">
    <location>
        <begin position="1221"/>
        <end position="1246"/>
    </location>
</feature>
<keyword evidence="23" id="KW-0238">DNA-binding</keyword>
<keyword evidence="9" id="KW-0444">Lipid biosynthesis</keyword>
<name>A0A6B0S799_9CETA</name>
<keyword evidence="8" id="KW-1017">Isopeptide bond</keyword>
<reference evidence="36" key="1">
    <citation type="submission" date="2019-10" db="EMBL/GenBank/DDBJ databases">
        <title>The sequence and de novo assembly of the wild yak genome.</title>
        <authorList>
            <person name="Liu Y."/>
        </authorList>
    </citation>
    <scope>NUCLEOTIDE SEQUENCE [LARGE SCALE GENOMIC DNA]</scope>
    <source>
        <strain evidence="36">WY2019</strain>
    </source>
</reference>
<evidence type="ECO:0000256" key="16">
    <source>
        <dbReference type="ARBA" id="ARBA00022786"/>
    </source>
</evidence>
<dbReference type="GO" id="GO:0005694">
    <property type="term" value="C:chromosome"/>
    <property type="evidence" value="ECO:0007669"/>
    <property type="project" value="UniProtKB-SubCell"/>
</dbReference>
<evidence type="ECO:0000256" key="18">
    <source>
        <dbReference type="ARBA" id="ARBA00022833"/>
    </source>
</evidence>
<keyword evidence="30" id="KW-0131">Cell cycle</keyword>
<dbReference type="FunFam" id="3.30.40.10:FF:000213">
    <property type="entry name" value="Breast cancer type 1 susceptibility protein homolog"/>
    <property type="match status" value="1"/>
</dbReference>
<evidence type="ECO:0000256" key="25">
    <source>
        <dbReference type="ARBA" id="ARBA00023160"/>
    </source>
</evidence>
<dbReference type="PRINTS" id="PR00493">
    <property type="entry name" value="BRSTCANCERI"/>
</dbReference>
<keyword evidence="10" id="KW-0597">Phosphoprotein</keyword>
<dbReference type="GO" id="GO:0045944">
    <property type="term" value="P:positive regulation of transcription by RNA polymerase II"/>
    <property type="evidence" value="ECO:0007669"/>
    <property type="project" value="TreeGrafter"/>
</dbReference>
<evidence type="ECO:0000256" key="24">
    <source>
        <dbReference type="ARBA" id="ARBA00023159"/>
    </source>
</evidence>
<keyword evidence="6" id="KW-0158">Chromosome</keyword>
<feature type="region of interest" description="Disordered" evidence="33">
    <location>
        <begin position="1360"/>
        <end position="1395"/>
    </location>
</feature>
<evidence type="ECO:0000256" key="5">
    <source>
        <dbReference type="ARBA" id="ARBA00012483"/>
    </source>
</evidence>
<evidence type="ECO:0000256" key="29">
    <source>
        <dbReference type="ARBA" id="ARBA00023242"/>
    </source>
</evidence>
<feature type="compositionally biased region" description="Polar residues" evidence="33">
    <location>
        <begin position="1314"/>
        <end position="1332"/>
    </location>
</feature>